<evidence type="ECO:0000256" key="2">
    <source>
        <dbReference type="ARBA" id="ARBA00022448"/>
    </source>
</evidence>
<name>A0A248UN89_9HYPH</name>
<evidence type="ECO:0000256" key="1">
    <source>
        <dbReference type="ARBA" id="ARBA00005417"/>
    </source>
</evidence>
<proteinExistence type="inferred from homology"/>
<dbReference type="GO" id="GO:0015658">
    <property type="term" value="F:branched-chain amino acid transmembrane transporter activity"/>
    <property type="evidence" value="ECO:0007669"/>
    <property type="project" value="TreeGrafter"/>
</dbReference>
<evidence type="ECO:0000259" key="4">
    <source>
        <dbReference type="Pfam" id="PF00005"/>
    </source>
</evidence>
<evidence type="ECO:0000313" key="5">
    <source>
        <dbReference type="EMBL" id="ASV88114.1"/>
    </source>
</evidence>
<evidence type="ECO:0000256" key="3">
    <source>
        <dbReference type="ARBA" id="ARBA00022970"/>
    </source>
</evidence>
<keyword evidence="5" id="KW-0614">Plasmid</keyword>
<dbReference type="EMBL" id="CP022605">
    <property type="protein sequence ID" value="ASV88114.1"/>
    <property type="molecule type" value="Genomic_DNA"/>
</dbReference>
<dbReference type="KEGG" id="och:CES85_3243"/>
<dbReference type="InterPro" id="IPR003439">
    <property type="entry name" value="ABC_transporter-like_ATP-bd"/>
</dbReference>
<dbReference type="InterPro" id="IPR052156">
    <property type="entry name" value="BCAA_Transport_ATP-bd_LivF"/>
</dbReference>
<sequence>MVCLAEIWGIRECRTNPCEGRQIFKRLTVEGNLVAAHVGRMGKSFDALREEVFGLFPVLKERSNGMGSRMSGEQQQMLAIGRVLMSEPRLLMLDEPS</sequence>
<dbReference type="GO" id="GO:0005524">
    <property type="term" value="F:ATP binding"/>
    <property type="evidence" value="ECO:0007669"/>
    <property type="project" value="InterPro"/>
</dbReference>
<dbReference type="InterPro" id="IPR027417">
    <property type="entry name" value="P-loop_NTPase"/>
</dbReference>
<dbReference type="PANTHER" id="PTHR43820">
    <property type="entry name" value="HIGH-AFFINITY BRANCHED-CHAIN AMINO ACID TRANSPORT ATP-BINDING PROTEIN LIVF"/>
    <property type="match status" value="1"/>
</dbReference>
<protein>
    <submittedName>
        <fullName evidence="5">ABC transporter family protein</fullName>
    </submittedName>
</protein>
<dbReference type="GO" id="GO:0016887">
    <property type="term" value="F:ATP hydrolysis activity"/>
    <property type="evidence" value="ECO:0007669"/>
    <property type="project" value="InterPro"/>
</dbReference>
<dbReference type="GO" id="GO:0015807">
    <property type="term" value="P:L-amino acid transport"/>
    <property type="evidence" value="ECO:0007669"/>
    <property type="project" value="TreeGrafter"/>
</dbReference>
<dbReference type="AlphaFoldDB" id="A0A248UN89"/>
<dbReference type="Pfam" id="PF00005">
    <property type="entry name" value="ABC_tran"/>
    <property type="match status" value="1"/>
</dbReference>
<comment type="similarity">
    <text evidence="1">Belongs to the ABC transporter superfamily.</text>
</comment>
<accession>A0A248UN89</accession>
<evidence type="ECO:0000313" key="6">
    <source>
        <dbReference type="Proteomes" id="UP000215256"/>
    </source>
</evidence>
<dbReference type="PANTHER" id="PTHR43820:SF2">
    <property type="entry name" value="ABC TRANSPORTER ATP-BINDING PROTEIN"/>
    <property type="match status" value="1"/>
</dbReference>
<organism evidence="5 6">
    <name type="scientific">Ochrobactrum quorumnocens</name>
    <dbReference type="NCBI Taxonomy" id="271865"/>
    <lineage>
        <taxon>Bacteria</taxon>
        <taxon>Pseudomonadati</taxon>
        <taxon>Pseudomonadota</taxon>
        <taxon>Alphaproteobacteria</taxon>
        <taxon>Hyphomicrobiales</taxon>
        <taxon>Brucellaceae</taxon>
        <taxon>Brucella/Ochrobactrum group</taxon>
        <taxon>Ochrobactrum</taxon>
    </lineage>
</organism>
<geneLocation type="plasmid" evidence="5 6">
    <name>unnamed1</name>
</geneLocation>
<feature type="domain" description="ABC transporter" evidence="4">
    <location>
        <begin position="21"/>
        <end position="96"/>
    </location>
</feature>
<dbReference type="Proteomes" id="UP000215256">
    <property type="component" value="Plasmid unnamed1"/>
</dbReference>
<keyword evidence="3" id="KW-0029">Amino-acid transport</keyword>
<reference evidence="5 6" key="1">
    <citation type="submission" date="2017-07" db="EMBL/GenBank/DDBJ databases">
        <title>Phylogenetic study on the rhizospheric bacterium Ochrobactrum sp. A44.</title>
        <authorList>
            <person name="Krzyzanowska D.M."/>
            <person name="Ossowicki A."/>
            <person name="Rajewska M."/>
            <person name="Maciag T."/>
            <person name="Kaczynski Z."/>
            <person name="Czerwicka M."/>
            <person name="Jafra S."/>
        </authorList>
    </citation>
    <scope>NUCLEOTIDE SEQUENCE [LARGE SCALE GENOMIC DNA]</scope>
    <source>
        <strain evidence="5 6">A44</strain>
        <plasmid evidence="5 6">unnamed1</plasmid>
    </source>
</reference>
<keyword evidence="2" id="KW-0813">Transport</keyword>
<dbReference type="Gene3D" id="3.40.50.300">
    <property type="entry name" value="P-loop containing nucleotide triphosphate hydrolases"/>
    <property type="match status" value="1"/>
</dbReference>
<dbReference type="SUPFAM" id="SSF52540">
    <property type="entry name" value="P-loop containing nucleoside triphosphate hydrolases"/>
    <property type="match status" value="1"/>
</dbReference>
<gene>
    <name evidence="5" type="ORF">CES85_3243</name>
</gene>